<gene>
    <name evidence="2" type="ORF">MNBD_PLANCTO03-1296</name>
</gene>
<evidence type="ECO:0000259" key="1">
    <source>
        <dbReference type="Pfam" id="PF16363"/>
    </source>
</evidence>
<dbReference type="EC" id="5.1.3.2" evidence="2"/>
<dbReference type="InterPro" id="IPR016040">
    <property type="entry name" value="NAD(P)-bd_dom"/>
</dbReference>
<dbReference type="InterPro" id="IPR036291">
    <property type="entry name" value="NAD(P)-bd_dom_sf"/>
</dbReference>
<dbReference type="Pfam" id="PF16363">
    <property type="entry name" value="GDP_Man_Dehyd"/>
    <property type="match status" value="1"/>
</dbReference>
<dbReference type="PRINTS" id="PR01713">
    <property type="entry name" value="NUCEPIMERASE"/>
</dbReference>
<sequence>PRSPYAASKVAGEHLLESWAHSYNLETVSLRYFNVFGPRQPAGSAYAAAVPRFCEAIAAGQRPVIYGDGEQTRDFTFVACAVLATMQAGGVERPLAGEVVNIGSGKRVSIGEVARQIAEVYGRTDLLPEHQPVRAGDVRHSLADITRARELLGYQPFIAMPEGLAITIDWAKETARNRQPGQ</sequence>
<dbReference type="EMBL" id="UOGK01000291">
    <property type="protein sequence ID" value="VAX39820.1"/>
    <property type="molecule type" value="Genomic_DNA"/>
</dbReference>
<dbReference type="Gene3D" id="3.40.50.720">
    <property type="entry name" value="NAD(P)-binding Rossmann-like Domain"/>
    <property type="match status" value="1"/>
</dbReference>
<dbReference type="AlphaFoldDB" id="A0A3B1DWT1"/>
<evidence type="ECO:0000313" key="2">
    <source>
        <dbReference type="EMBL" id="VAX39820.1"/>
    </source>
</evidence>
<keyword evidence="2" id="KW-0413">Isomerase</keyword>
<dbReference type="Gene3D" id="3.90.25.10">
    <property type="entry name" value="UDP-galactose 4-epimerase, domain 1"/>
    <property type="match status" value="1"/>
</dbReference>
<dbReference type="PANTHER" id="PTHR43000">
    <property type="entry name" value="DTDP-D-GLUCOSE 4,6-DEHYDRATASE-RELATED"/>
    <property type="match status" value="1"/>
</dbReference>
<name>A0A3B1DWT1_9ZZZZ</name>
<feature type="domain" description="NAD(P)-binding" evidence="1">
    <location>
        <begin position="1"/>
        <end position="165"/>
    </location>
</feature>
<proteinExistence type="predicted"/>
<dbReference type="GO" id="GO:0003978">
    <property type="term" value="F:UDP-glucose 4-epimerase activity"/>
    <property type="evidence" value="ECO:0007669"/>
    <property type="project" value="UniProtKB-EC"/>
</dbReference>
<protein>
    <submittedName>
        <fullName evidence="2">UDP-glucose 4-epimerase</fullName>
        <ecNumber evidence="2">5.1.3.2</ecNumber>
    </submittedName>
</protein>
<dbReference type="SUPFAM" id="SSF51735">
    <property type="entry name" value="NAD(P)-binding Rossmann-fold domains"/>
    <property type="match status" value="1"/>
</dbReference>
<organism evidence="2">
    <name type="scientific">hydrothermal vent metagenome</name>
    <dbReference type="NCBI Taxonomy" id="652676"/>
    <lineage>
        <taxon>unclassified sequences</taxon>
        <taxon>metagenomes</taxon>
        <taxon>ecological metagenomes</taxon>
    </lineage>
</organism>
<accession>A0A3B1DWT1</accession>
<feature type="non-terminal residue" evidence="2">
    <location>
        <position position="1"/>
    </location>
</feature>
<reference evidence="2" key="1">
    <citation type="submission" date="2018-06" db="EMBL/GenBank/DDBJ databases">
        <authorList>
            <person name="Zhirakovskaya E."/>
        </authorList>
    </citation>
    <scope>NUCLEOTIDE SEQUENCE</scope>
</reference>